<dbReference type="AlphaFoldDB" id="A0A017H3U1"/>
<dbReference type="PIRSF" id="PIRSF015617">
    <property type="entry name" value="Adensltrnsf_CobA"/>
    <property type="match status" value="1"/>
</dbReference>
<dbReference type="Pfam" id="PF02572">
    <property type="entry name" value="CobA_CobO_BtuR"/>
    <property type="match status" value="1"/>
</dbReference>
<keyword evidence="1" id="KW-0808">Transferase</keyword>
<proteinExistence type="predicted"/>
<dbReference type="GO" id="GO:0009236">
    <property type="term" value="P:cobalamin biosynthetic process"/>
    <property type="evidence" value="ECO:0007669"/>
    <property type="project" value="InterPro"/>
</dbReference>
<dbReference type="PANTHER" id="PTHR46638">
    <property type="entry name" value="CORRINOID ADENOSYLTRANSFERASE"/>
    <property type="match status" value="1"/>
</dbReference>
<name>A0A017H3U1_9FUSO</name>
<dbReference type="RefSeq" id="WP_005957007.1">
    <property type="nucleotide sequence ID" value="NZ_AOJP01000009.1"/>
</dbReference>
<organism evidence="1 2">
    <name type="scientific">Fusobacterium necrophorum subsp. funduliforme B35</name>
    <dbReference type="NCBI Taxonomy" id="1226633"/>
    <lineage>
        <taxon>Bacteria</taxon>
        <taxon>Fusobacteriati</taxon>
        <taxon>Fusobacteriota</taxon>
        <taxon>Fusobacteriia</taxon>
        <taxon>Fusobacteriales</taxon>
        <taxon>Fusobacteriaceae</taxon>
        <taxon>Fusobacterium</taxon>
    </lineage>
</organism>
<dbReference type="CDD" id="cd00561">
    <property type="entry name" value="CobA_ACA"/>
    <property type="match status" value="1"/>
</dbReference>
<evidence type="ECO:0000313" key="2">
    <source>
        <dbReference type="Proteomes" id="UP000031184"/>
    </source>
</evidence>
<dbReference type="PATRIC" id="fig|1226633.4.peg.187"/>
<dbReference type="PANTHER" id="PTHR46638:SF1">
    <property type="entry name" value="CORRINOID ADENOSYLTRANSFERASE"/>
    <property type="match status" value="1"/>
</dbReference>
<dbReference type="SUPFAM" id="SSF52540">
    <property type="entry name" value="P-loop containing nucleoside triphosphate hydrolases"/>
    <property type="match status" value="1"/>
</dbReference>
<dbReference type="InterPro" id="IPR003724">
    <property type="entry name" value="CblAdoTrfase_CobA"/>
</dbReference>
<sequence length="172" mass="19713">MKSYVQVYTGNGKGKTTASLGLAIRALGNDWTVLLCQFMKGQNYGELKSLASFQNMTIRRFGTGNFIRRLENVQDIDRKLAREGYLFLKEALRSGEYSLVIADEIFVARRFELISTEEILELMSLKSEKTELILTGRHAPEEIMEKADLVTEMREIKHYLKQGVKAREGIER</sequence>
<accession>A0A017H3U1</accession>
<dbReference type="InterPro" id="IPR027417">
    <property type="entry name" value="P-loop_NTPase"/>
</dbReference>
<dbReference type="Proteomes" id="UP000031184">
    <property type="component" value="Unassembled WGS sequence"/>
</dbReference>
<dbReference type="GO" id="GO:0008817">
    <property type="term" value="F:corrinoid adenosyltransferase activity"/>
    <property type="evidence" value="ECO:0007669"/>
    <property type="project" value="InterPro"/>
</dbReference>
<dbReference type="GO" id="GO:0005524">
    <property type="term" value="F:ATP binding"/>
    <property type="evidence" value="ECO:0007669"/>
    <property type="project" value="InterPro"/>
</dbReference>
<dbReference type="EMBL" id="AUZI01000007">
    <property type="protein sequence ID" value="KID50243.1"/>
    <property type="molecule type" value="Genomic_DNA"/>
</dbReference>
<gene>
    <name evidence="1" type="ORF">C095_00955</name>
</gene>
<evidence type="ECO:0000313" key="1">
    <source>
        <dbReference type="EMBL" id="KID50243.1"/>
    </source>
</evidence>
<dbReference type="OrthoDB" id="9810309at2"/>
<comment type="caution">
    <text evidence="1">The sequence shown here is derived from an EMBL/GenBank/DDBJ whole genome shotgun (WGS) entry which is preliminary data.</text>
</comment>
<protein>
    <submittedName>
        <fullName evidence="1">Cobinamide adenolsyltransferase</fullName>
    </submittedName>
</protein>
<dbReference type="Gene3D" id="3.40.50.300">
    <property type="entry name" value="P-loop containing nucleotide triphosphate hydrolases"/>
    <property type="match status" value="1"/>
</dbReference>
<reference evidence="1 2" key="1">
    <citation type="submission" date="2013-08" db="EMBL/GenBank/DDBJ databases">
        <title>An opportunistic ruminal bacterium that causes liver abscesses in cattle.</title>
        <authorList>
            <person name="Benahmed F.H."/>
            <person name="Rasmussen M."/>
            <person name="Harbottle H."/>
            <person name="Soppet D."/>
            <person name="Nagaraja T.G."/>
            <person name="Davidson M."/>
        </authorList>
    </citation>
    <scope>NUCLEOTIDE SEQUENCE [LARGE SCALE GENOMIC DNA]</scope>
    <source>
        <strain evidence="1 2">B35</strain>
    </source>
</reference>